<feature type="compositionally biased region" description="Polar residues" evidence="1">
    <location>
        <begin position="91"/>
        <end position="114"/>
    </location>
</feature>
<dbReference type="AlphaFoldDB" id="A0A915J4D8"/>
<evidence type="ECO:0000256" key="1">
    <source>
        <dbReference type="SAM" id="MobiDB-lite"/>
    </source>
</evidence>
<dbReference type="PANTHER" id="PTHR10773">
    <property type="entry name" value="DNA-DIRECTED RNA POLYMERASES I, II, AND III SUBUNIT RPABC2"/>
    <property type="match status" value="1"/>
</dbReference>
<protein>
    <submittedName>
        <fullName evidence="3">Uncharacterized protein</fullName>
    </submittedName>
</protein>
<dbReference type="PANTHER" id="PTHR10773:SF19">
    <property type="match status" value="1"/>
</dbReference>
<organism evidence="2 3">
    <name type="scientific">Romanomermis culicivorax</name>
    <name type="common">Nematode worm</name>
    <dbReference type="NCBI Taxonomy" id="13658"/>
    <lineage>
        <taxon>Eukaryota</taxon>
        <taxon>Metazoa</taxon>
        <taxon>Ecdysozoa</taxon>
        <taxon>Nematoda</taxon>
        <taxon>Enoplea</taxon>
        <taxon>Dorylaimia</taxon>
        <taxon>Mermithida</taxon>
        <taxon>Mermithoidea</taxon>
        <taxon>Mermithidae</taxon>
        <taxon>Romanomermis</taxon>
    </lineage>
</organism>
<feature type="compositionally biased region" description="Polar residues" evidence="1">
    <location>
        <begin position="68"/>
        <end position="77"/>
    </location>
</feature>
<name>A0A915J4D8_ROMCU</name>
<keyword evidence="2" id="KW-1185">Reference proteome</keyword>
<feature type="compositionally biased region" description="Polar residues" evidence="1">
    <location>
        <begin position="128"/>
        <end position="137"/>
    </location>
</feature>
<dbReference type="WBParaSite" id="nRc.2.0.1.t21332-RA">
    <property type="protein sequence ID" value="nRc.2.0.1.t21332-RA"/>
    <property type="gene ID" value="nRc.2.0.1.g21332"/>
</dbReference>
<feature type="compositionally biased region" description="Basic residues" evidence="1">
    <location>
        <begin position="143"/>
        <end position="153"/>
    </location>
</feature>
<feature type="region of interest" description="Disordered" evidence="1">
    <location>
        <begin position="24"/>
        <end position="163"/>
    </location>
</feature>
<feature type="compositionally biased region" description="Acidic residues" evidence="1">
    <location>
        <begin position="115"/>
        <end position="127"/>
    </location>
</feature>
<evidence type="ECO:0000313" key="2">
    <source>
        <dbReference type="Proteomes" id="UP000887565"/>
    </source>
</evidence>
<reference evidence="3" key="1">
    <citation type="submission" date="2022-11" db="UniProtKB">
        <authorList>
            <consortium name="WormBaseParasite"/>
        </authorList>
    </citation>
    <scope>IDENTIFICATION</scope>
</reference>
<sequence length="280" mass="31885">MNSKSNMTVDKAIDLFFATEEVIEDPSPESMVGHPPTLDAPTEIPSKKRRLCGRKSSENDPDYLPSHLSESSSTDNESVLDETIESESERSNVVTPETEKTQAIGNNPAESTESQNDDQGGDMDEQENCTANGTRWTAAQPEKHKRKIIKKQRNSGLSYVNHLGKSYPKRSVRPIENHQHPEKSSYCCSDFTDKDRQDIFDSYWNYGENEIGKKEFLLRYTERETAKRCRTGNPESSRKKHSLNYYLAKDGQKLKRTKDVIRQSRFMPSVNKGAMSHITN</sequence>
<proteinExistence type="predicted"/>
<dbReference type="Proteomes" id="UP000887565">
    <property type="component" value="Unplaced"/>
</dbReference>
<accession>A0A915J4D8</accession>
<evidence type="ECO:0000313" key="3">
    <source>
        <dbReference type="WBParaSite" id="nRc.2.0.1.t21332-RA"/>
    </source>
</evidence>